<reference evidence="1 2" key="1">
    <citation type="journal article" date="2018" name="Front. Plant Sci.">
        <title>Red Clover (Trifolium pratense) and Zigzag Clover (T. medium) - A Picture of Genomic Similarities and Differences.</title>
        <authorList>
            <person name="Dluhosova J."/>
            <person name="Istvanek J."/>
            <person name="Nedelnik J."/>
            <person name="Repkova J."/>
        </authorList>
    </citation>
    <scope>NUCLEOTIDE SEQUENCE [LARGE SCALE GENOMIC DNA]</scope>
    <source>
        <strain evidence="2">cv. 10/8</strain>
        <tissue evidence="1">Leaf</tissue>
    </source>
</reference>
<organism evidence="1 2">
    <name type="scientific">Trifolium medium</name>
    <dbReference type="NCBI Taxonomy" id="97028"/>
    <lineage>
        <taxon>Eukaryota</taxon>
        <taxon>Viridiplantae</taxon>
        <taxon>Streptophyta</taxon>
        <taxon>Embryophyta</taxon>
        <taxon>Tracheophyta</taxon>
        <taxon>Spermatophyta</taxon>
        <taxon>Magnoliopsida</taxon>
        <taxon>eudicotyledons</taxon>
        <taxon>Gunneridae</taxon>
        <taxon>Pentapetalae</taxon>
        <taxon>rosids</taxon>
        <taxon>fabids</taxon>
        <taxon>Fabales</taxon>
        <taxon>Fabaceae</taxon>
        <taxon>Papilionoideae</taxon>
        <taxon>50 kb inversion clade</taxon>
        <taxon>NPAAA clade</taxon>
        <taxon>Hologalegina</taxon>
        <taxon>IRL clade</taxon>
        <taxon>Trifolieae</taxon>
        <taxon>Trifolium</taxon>
    </lineage>
</organism>
<accession>A0A392S7S8</accession>
<protein>
    <submittedName>
        <fullName evidence="1">Uncharacterized protein</fullName>
    </submittedName>
</protein>
<dbReference type="Proteomes" id="UP000265520">
    <property type="component" value="Unassembled WGS sequence"/>
</dbReference>
<name>A0A392S7S8_9FABA</name>
<sequence length="33" mass="3772">MPVMQCTNYMQLQFAVPQCLAEYGHRSGAILRD</sequence>
<dbReference type="EMBL" id="LXQA010324045">
    <property type="protein sequence ID" value="MCI43945.1"/>
    <property type="molecule type" value="Genomic_DNA"/>
</dbReference>
<keyword evidence="2" id="KW-1185">Reference proteome</keyword>
<comment type="caution">
    <text evidence="1">The sequence shown here is derived from an EMBL/GenBank/DDBJ whole genome shotgun (WGS) entry which is preliminary data.</text>
</comment>
<feature type="non-terminal residue" evidence="1">
    <location>
        <position position="33"/>
    </location>
</feature>
<proteinExistence type="predicted"/>
<evidence type="ECO:0000313" key="1">
    <source>
        <dbReference type="EMBL" id="MCI43945.1"/>
    </source>
</evidence>
<dbReference type="AlphaFoldDB" id="A0A392S7S8"/>
<evidence type="ECO:0000313" key="2">
    <source>
        <dbReference type="Proteomes" id="UP000265520"/>
    </source>
</evidence>